<dbReference type="AlphaFoldDB" id="A0A118HKM3"/>
<evidence type="ECO:0000313" key="2">
    <source>
        <dbReference type="Proteomes" id="UP000064029"/>
    </source>
</evidence>
<reference evidence="1 2" key="1">
    <citation type="submission" date="2015-11" db="EMBL/GenBank/DDBJ databases">
        <title>Expanding the genomic diversity of Burkholderia species for the development of highly accurate diagnostics.</title>
        <authorList>
            <person name="Sahl J."/>
            <person name="Keim P."/>
            <person name="Wagner D."/>
        </authorList>
    </citation>
    <scope>NUCLEOTIDE SEQUENCE [LARGE SCALE GENOMIC DNA]</scope>
    <source>
        <strain evidence="1 2">MSMB2036</strain>
    </source>
</reference>
<dbReference type="EMBL" id="LOXM01000264">
    <property type="protein sequence ID" value="KVG54873.1"/>
    <property type="molecule type" value="Genomic_DNA"/>
</dbReference>
<protein>
    <submittedName>
        <fullName evidence="1">Uncharacterized protein</fullName>
    </submittedName>
</protein>
<dbReference type="Proteomes" id="UP000064029">
    <property type="component" value="Unassembled WGS sequence"/>
</dbReference>
<name>A0A118HKM3_9BURK</name>
<evidence type="ECO:0000313" key="1">
    <source>
        <dbReference type="EMBL" id="KVG54873.1"/>
    </source>
</evidence>
<comment type="caution">
    <text evidence="1">The sequence shown here is derived from an EMBL/GenBank/DDBJ whole genome shotgun (WGS) entry which is preliminary data.</text>
</comment>
<gene>
    <name evidence="1" type="ORF">WJ33_00970</name>
</gene>
<accession>A0A118HKM3</accession>
<sequence>MKPMMRAELQFLLQRFRPYTPLTPNLEKAQSPPIFENGRVREAEQVRGFLQAKCTRRRHCMRLGRADVRRRFRAHSSGMSFRCRLSLQ</sequence>
<proteinExistence type="predicted"/>
<organism evidence="1 2">
    <name type="scientific">Burkholderia ubonensis</name>
    <dbReference type="NCBI Taxonomy" id="101571"/>
    <lineage>
        <taxon>Bacteria</taxon>
        <taxon>Pseudomonadati</taxon>
        <taxon>Pseudomonadota</taxon>
        <taxon>Betaproteobacteria</taxon>
        <taxon>Burkholderiales</taxon>
        <taxon>Burkholderiaceae</taxon>
        <taxon>Burkholderia</taxon>
        <taxon>Burkholderia cepacia complex</taxon>
    </lineage>
</organism>